<dbReference type="AlphaFoldDB" id="A0A6U6JLF1"/>
<dbReference type="InterPro" id="IPR002921">
    <property type="entry name" value="Fungal_lipase-type"/>
</dbReference>
<accession>A0A6U6JLF1</accession>
<feature type="chain" id="PRO_5030160512" description="Fungal lipase-type domain-containing protein" evidence="2">
    <location>
        <begin position="23"/>
        <end position="405"/>
    </location>
</feature>
<proteinExistence type="predicted"/>
<sequence>MAVGMAASICALVFGCAALVFAASPEQALAKDRDICAPGSDTQCAADSVQLLQRQVDRRLRPEHERLQQEKLLDQHVTQRQQQQHEQRDPPQWPAWLWPPPAKPRAPVTPLVHAVYTFGAPATHDHAPLRNGASADGCFPGLRSYTEDIKGAFSEIHQVDAAAMNNYYPHARTPSVVLRWQADSIYTTCNATQDGHPDWPQRGGSVFEEWRLHQEDDYTDRLENVKIDDKEVKDEEPFKSARFFVALAYKTYDSVANMKASIAEKMPGWKLVGHVVDHGPGGDEDPVLVAQDSETHDCAIAFTGTNDFGELATSTTQYGTGYCGFEDVHVGYRNELWTITRNLFDKVKPVLESCNKVTCVGHSLGGALCELFAACANSGNYTDPDYIQLAWNHSAPTRELTEVDE</sequence>
<dbReference type="EMBL" id="HBGW01020923">
    <property type="protein sequence ID" value="CAD9533137.1"/>
    <property type="molecule type" value="Transcribed_RNA"/>
</dbReference>
<dbReference type="InterPro" id="IPR029058">
    <property type="entry name" value="AB_hydrolase_fold"/>
</dbReference>
<evidence type="ECO:0000256" key="1">
    <source>
        <dbReference type="SAM" id="MobiDB-lite"/>
    </source>
</evidence>
<evidence type="ECO:0000313" key="4">
    <source>
        <dbReference type="EMBL" id="CAD9533137.1"/>
    </source>
</evidence>
<dbReference type="Gene3D" id="3.40.50.1820">
    <property type="entry name" value="alpha/beta hydrolase"/>
    <property type="match status" value="1"/>
</dbReference>
<keyword evidence="2" id="KW-0732">Signal</keyword>
<feature type="signal peptide" evidence="2">
    <location>
        <begin position="1"/>
        <end position="22"/>
    </location>
</feature>
<evidence type="ECO:0000259" key="3">
    <source>
        <dbReference type="Pfam" id="PF01764"/>
    </source>
</evidence>
<dbReference type="SUPFAM" id="SSF53474">
    <property type="entry name" value="alpha/beta-Hydrolases"/>
    <property type="match status" value="1"/>
</dbReference>
<gene>
    <name evidence="4" type="ORF">BRAN1462_LOCUS13252</name>
</gene>
<reference evidence="4" key="1">
    <citation type="submission" date="2021-01" db="EMBL/GenBank/DDBJ databases">
        <authorList>
            <person name="Corre E."/>
            <person name="Pelletier E."/>
            <person name="Niang G."/>
            <person name="Scheremetjew M."/>
            <person name="Finn R."/>
            <person name="Kale V."/>
            <person name="Holt S."/>
            <person name="Cochrane G."/>
            <person name="Meng A."/>
            <person name="Brown T."/>
            <person name="Cohen L."/>
        </authorList>
    </citation>
    <scope>NUCLEOTIDE SEQUENCE</scope>
    <source>
        <strain evidence="4">RCC3387</strain>
    </source>
</reference>
<organism evidence="4">
    <name type="scientific">Zooxanthella nutricula</name>
    <dbReference type="NCBI Taxonomy" id="1333877"/>
    <lineage>
        <taxon>Eukaryota</taxon>
        <taxon>Sar</taxon>
        <taxon>Alveolata</taxon>
        <taxon>Dinophyceae</taxon>
        <taxon>Peridiniales</taxon>
        <taxon>Peridiniales incertae sedis</taxon>
        <taxon>Zooxanthella</taxon>
    </lineage>
</organism>
<dbReference type="Pfam" id="PF01764">
    <property type="entry name" value="Lipase_3"/>
    <property type="match status" value="1"/>
</dbReference>
<name>A0A6U6JLF1_9DINO</name>
<feature type="region of interest" description="Disordered" evidence="1">
    <location>
        <begin position="67"/>
        <end position="95"/>
    </location>
</feature>
<protein>
    <recommendedName>
        <fullName evidence="3">Fungal lipase-type domain-containing protein</fullName>
    </recommendedName>
</protein>
<dbReference type="GO" id="GO:0006629">
    <property type="term" value="P:lipid metabolic process"/>
    <property type="evidence" value="ECO:0007669"/>
    <property type="project" value="InterPro"/>
</dbReference>
<evidence type="ECO:0000256" key="2">
    <source>
        <dbReference type="SAM" id="SignalP"/>
    </source>
</evidence>
<feature type="domain" description="Fungal lipase-type" evidence="3">
    <location>
        <begin position="300"/>
        <end position="377"/>
    </location>
</feature>